<dbReference type="eggNOG" id="KOG1545">
    <property type="taxonomic scope" value="Eukaryota"/>
</dbReference>
<dbReference type="STRING" id="45351.A7RP32"/>
<keyword evidence="7 11" id="KW-1133">Transmembrane helix</keyword>
<feature type="domain" description="Ion transport" evidence="12">
    <location>
        <begin position="1"/>
        <end position="94"/>
    </location>
</feature>
<feature type="non-terminal residue" evidence="13">
    <location>
        <position position="1"/>
    </location>
</feature>
<evidence type="ECO:0000256" key="7">
    <source>
        <dbReference type="ARBA" id="ARBA00022989"/>
    </source>
</evidence>
<dbReference type="Gene3D" id="1.10.287.70">
    <property type="match status" value="1"/>
</dbReference>
<evidence type="ECO:0000256" key="5">
    <source>
        <dbReference type="ARBA" id="ARBA00022826"/>
    </source>
</evidence>
<evidence type="ECO:0000256" key="4">
    <source>
        <dbReference type="ARBA" id="ARBA00022692"/>
    </source>
</evidence>
<keyword evidence="2" id="KW-0813">Transport</keyword>
<keyword evidence="9 11" id="KW-0472">Membrane</keyword>
<reference evidence="13 14" key="1">
    <citation type="journal article" date="2007" name="Science">
        <title>Sea anemone genome reveals ancestral eumetazoan gene repertoire and genomic organization.</title>
        <authorList>
            <person name="Putnam N.H."/>
            <person name="Srivastava M."/>
            <person name="Hellsten U."/>
            <person name="Dirks B."/>
            <person name="Chapman J."/>
            <person name="Salamov A."/>
            <person name="Terry A."/>
            <person name="Shapiro H."/>
            <person name="Lindquist E."/>
            <person name="Kapitonov V.V."/>
            <person name="Jurka J."/>
            <person name="Genikhovich G."/>
            <person name="Grigoriev I.V."/>
            <person name="Lucas S.M."/>
            <person name="Steele R.E."/>
            <person name="Finnerty J.R."/>
            <person name="Technau U."/>
            <person name="Martindale M.Q."/>
            <person name="Rokhsar D.S."/>
        </authorList>
    </citation>
    <scope>NUCLEOTIDE SEQUENCE [LARGE SCALE GENOMIC DNA]</scope>
    <source>
        <strain evidence="14">CH2 X CH6</strain>
    </source>
</reference>
<evidence type="ECO:0000256" key="10">
    <source>
        <dbReference type="ARBA" id="ARBA00023303"/>
    </source>
</evidence>
<dbReference type="PhylomeDB" id="A7RP32"/>
<evidence type="ECO:0000256" key="2">
    <source>
        <dbReference type="ARBA" id="ARBA00022448"/>
    </source>
</evidence>
<evidence type="ECO:0000256" key="11">
    <source>
        <dbReference type="SAM" id="Phobius"/>
    </source>
</evidence>
<feature type="transmembrane region" description="Helical" evidence="11">
    <location>
        <begin position="70"/>
        <end position="96"/>
    </location>
</feature>
<evidence type="ECO:0000256" key="9">
    <source>
        <dbReference type="ARBA" id="ARBA00023136"/>
    </source>
</evidence>
<dbReference type="PANTHER" id="PTHR11537:SF252">
    <property type="entry name" value="POTASSIUM VOLTAGE-GATED CHANNEL PROTEIN SHAW"/>
    <property type="match status" value="1"/>
</dbReference>
<dbReference type="GO" id="GO:0005249">
    <property type="term" value="F:voltage-gated potassium channel activity"/>
    <property type="evidence" value="ECO:0007669"/>
    <property type="project" value="InterPro"/>
</dbReference>
<dbReference type="Pfam" id="PF00520">
    <property type="entry name" value="Ion_trans"/>
    <property type="match status" value="1"/>
</dbReference>
<keyword evidence="14" id="KW-1185">Reference proteome</keyword>
<evidence type="ECO:0000256" key="3">
    <source>
        <dbReference type="ARBA" id="ARBA00022538"/>
    </source>
</evidence>
<dbReference type="InterPro" id="IPR028325">
    <property type="entry name" value="VG_K_chnl"/>
</dbReference>
<feature type="transmembrane region" description="Helical" evidence="11">
    <location>
        <begin position="41"/>
        <end position="58"/>
    </location>
</feature>
<evidence type="ECO:0000256" key="8">
    <source>
        <dbReference type="ARBA" id="ARBA00023065"/>
    </source>
</evidence>
<dbReference type="SUPFAM" id="SSF81324">
    <property type="entry name" value="Voltage-gated potassium channels"/>
    <property type="match status" value="1"/>
</dbReference>
<proteinExistence type="predicted"/>
<dbReference type="EMBL" id="DS469524">
    <property type="protein sequence ID" value="EDO46842.1"/>
    <property type="molecule type" value="Genomic_DNA"/>
</dbReference>
<comment type="subcellular location">
    <subcellularLocation>
        <location evidence="1">Membrane</location>
        <topology evidence="1">Multi-pass membrane protein</topology>
    </subcellularLocation>
</comment>
<feature type="transmembrane region" description="Helical" evidence="11">
    <location>
        <begin position="7"/>
        <end position="29"/>
    </location>
</feature>
<dbReference type="FunFam" id="1.10.287.70:FF:000242">
    <property type="entry name" value="Potassium voltage-gated channel subfamily A member 1"/>
    <property type="match status" value="1"/>
</dbReference>
<keyword evidence="6" id="KW-0630">Potassium</keyword>
<dbReference type="HOGENOM" id="CLU_2352621_0_0_1"/>
<dbReference type="InParanoid" id="A7RP32"/>
<evidence type="ECO:0000256" key="6">
    <source>
        <dbReference type="ARBA" id="ARBA00022958"/>
    </source>
</evidence>
<keyword evidence="8" id="KW-0406">Ion transport</keyword>
<gene>
    <name evidence="13" type="ORF">NEMVEDRAFT_v1g39330</name>
</gene>
<sequence length="97" mass="10627">LTASLRELAMLLIVMAFQTAVFSSILYFIERRQPDTDFHSVPSSMWWAIITMTTVGYGDVSPKTWMGKVVGSACAICGVLVIALPVSVVASNFSIFY</sequence>
<keyword evidence="10" id="KW-0407">Ion channel</keyword>
<dbReference type="OMA" id="IFFMGIC"/>
<evidence type="ECO:0000259" key="12">
    <source>
        <dbReference type="Pfam" id="PF00520"/>
    </source>
</evidence>
<evidence type="ECO:0000313" key="14">
    <source>
        <dbReference type="Proteomes" id="UP000001593"/>
    </source>
</evidence>
<accession>A7RP32</accession>
<keyword evidence="5" id="KW-0631">Potassium channel</keyword>
<dbReference type="GO" id="GO:0008076">
    <property type="term" value="C:voltage-gated potassium channel complex"/>
    <property type="evidence" value="ECO:0007669"/>
    <property type="project" value="InterPro"/>
</dbReference>
<dbReference type="PRINTS" id="PR00169">
    <property type="entry name" value="KCHANNEL"/>
</dbReference>
<dbReference type="Proteomes" id="UP000001593">
    <property type="component" value="Unassembled WGS sequence"/>
</dbReference>
<organism evidence="13 14">
    <name type="scientific">Nematostella vectensis</name>
    <name type="common">Starlet sea anemone</name>
    <dbReference type="NCBI Taxonomy" id="45351"/>
    <lineage>
        <taxon>Eukaryota</taxon>
        <taxon>Metazoa</taxon>
        <taxon>Cnidaria</taxon>
        <taxon>Anthozoa</taxon>
        <taxon>Hexacorallia</taxon>
        <taxon>Actiniaria</taxon>
        <taxon>Edwardsiidae</taxon>
        <taxon>Nematostella</taxon>
    </lineage>
</organism>
<evidence type="ECO:0000256" key="1">
    <source>
        <dbReference type="ARBA" id="ARBA00004141"/>
    </source>
</evidence>
<keyword evidence="3" id="KW-0633">Potassium transport</keyword>
<keyword evidence="4 11" id="KW-0812">Transmembrane</keyword>
<feature type="non-terminal residue" evidence="13">
    <location>
        <position position="97"/>
    </location>
</feature>
<dbReference type="AlphaFoldDB" id="A7RP32"/>
<evidence type="ECO:0000313" key="13">
    <source>
        <dbReference type="EMBL" id="EDO46842.1"/>
    </source>
</evidence>
<dbReference type="InterPro" id="IPR005821">
    <property type="entry name" value="Ion_trans_dom"/>
</dbReference>
<dbReference type="PANTHER" id="PTHR11537">
    <property type="entry name" value="VOLTAGE-GATED POTASSIUM CHANNEL"/>
    <property type="match status" value="1"/>
</dbReference>
<protein>
    <recommendedName>
        <fullName evidence="12">Ion transport domain-containing protein</fullName>
    </recommendedName>
</protein>
<name>A7RP32_NEMVE</name>